<dbReference type="PROSITE" id="PS51257">
    <property type="entry name" value="PROKAR_LIPOPROTEIN"/>
    <property type="match status" value="1"/>
</dbReference>
<dbReference type="RefSeq" id="WP_136379346.1">
    <property type="nucleotide sequence ID" value="NZ_SLUB01000012.1"/>
</dbReference>
<evidence type="ECO:0000313" key="2">
    <source>
        <dbReference type="Proteomes" id="UP000306477"/>
    </source>
</evidence>
<organism evidence="1 2">
    <name type="scientific">Bacillus timonensis</name>
    <dbReference type="NCBI Taxonomy" id="1033734"/>
    <lineage>
        <taxon>Bacteria</taxon>
        <taxon>Bacillati</taxon>
        <taxon>Bacillota</taxon>
        <taxon>Bacilli</taxon>
        <taxon>Bacillales</taxon>
        <taxon>Bacillaceae</taxon>
        <taxon>Bacillus</taxon>
    </lineage>
</organism>
<evidence type="ECO:0000313" key="1">
    <source>
        <dbReference type="EMBL" id="THE13070.1"/>
    </source>
</evidence>
<dbReference type="Gene3D" id="2.40.50.140">
    <property type="entry name" value="Nucleic acid-binding proteins"/>
    <property type="match status" value="1"/>
</dbReference>
<dbReference type="EMBL" id="SLUB01000012">
    <property type="protein sequence ID" value="THE13070.1"/>
    <property type="molecule type" value="Genomic_DNA"/>
</dbReference>
<dbReference type="AlphaFoldDB" id="A0A4S3PTJ5"/>
<reference evidence="1 2" key="1">
    <citation type="journal article" date="2019" name="Indoor Air">
        <title>Impacts of indoor surface finishes on bacterial viability.</title>
        <authorList>
            <person name="Hu J."/>
            <person name="Maamar S.B."/>
            <person name="Glawe A.J."/>
            <person name="Gottel N."/>
            <person name="Gilbert J.A."/>
            <person name="Hartmann E.M."/>
        </authorList>
    </citation>
    <scope>NUCLEOTIDE SEQUENCE [LARGE SCALE GENOMIC DNA]</scope>
    <source>
        <strain evidence="1 2">AF060A6</strain>
    </source>
</reference>
<proteinExistence type="predicted"/>
<dbReference type="Pfam" id="PF11518">
    <property type="entry name" value="DUF3221"/>
    <property type="match status" value="1"/>
</dbReference>
<dbReference type="OrthoDB" id="2625519at2"/>
<protein>
    <submittedName>
        <fullName evidence="1">DUF3221 domain-containing protein</fullName>
    </submittedName>
</protein>
<keyword evidence="2" id="KW-1185">Reference proteome</keyword>
<accession>A0A4S3PTJ5</accession>
<dbReference type="Proteomes" id="UP000306477">
    <property type="component" value="Unassembled WGS sequence"/>
</dbReference>
<comment type="caution">
    <text evidence="1">The sequence shown here is derived from an EMBL/GenBank/DDBJ whole genome shotgun (WGS) entry which is preliminary data.</text>
</comment>
<dbReference type="InterPro" id="IPR012340">
    <property type="entry name" value="NA-bd_OB-fold"/>
</dbReference>
<dbReference type="InterPro" id="IPR021598">
    <property type="entry name" value="DUF3221"/>
</dbReference>
<name>A0A4S3PTJ5_9BACI</name>
<sequence>MKRIVFLFIFLLVGCGTSGQNGDVAEMTVTGYVLEVGERILVNEKIIEEEFETKTEQEIHDEYYLSSTFFSIRSVNQSIVSKLEVGQKVKIVVEGAIAESAPAQAKAREIEIVKE</sequence>
<gene>
    <name evidence="1" type="ORF">E1I69_09375</name>
</gene>